<evidence type="ECO:0000256" key="1">
    <source>
        <dbReference type="ARBA" id="ARBA00022603"/>
    </source>
</evidence>
<dbReference type="InterPro" id="IPR029063">
    <property type="entry name" value="SAM-dependent_MTases_sf"/>
</dbReference>
<dbReference type="GO" id="GO:0032259">
    <property type="term" value="P:methylation"/>
    <property type="evidence" value="ECO:0007669"/>
    <property type="project" value="UniProtKB-KW"/>
</dbReference>
<dbReference type="PANTHER" id="PTHR43861:SF1">
    <property type="entry name" value="TRANS-ACONITATE 2-METHYLTRANSFERASE"/>
    <property type="match status" value="1"/>
</dbReference>
<dbReference type="PANTHER" id="PTHR43861">
    <property type="entry name" value="TRANS-ACONITATE 2-METHYLTRANSFERASE-RELATED"/>
    <property type="match status" value="1"/>
</dbReference>
<accession>A0A9P4JFZ1</accession>
<dbReference type="EMBL" id="ML994548">
    <property type="protein sequence ID" value="KAF2195972.1"/>
    <property type="molecule type" value="Genomic_DNA"/>
</dbReference>
<organism evidence="4 5">
    <name type="scientific">Delitschia confertaspora ATCC 74209</name>
    <dbReference type="NCBI Taxonomy" id="1513339"/>
    <lineage>
        <taxon>Eukaryota</taxon>
        <taxon>Fungi</taxon>
        <taxon>Dikarya</taxon>
        <taxon>Ascomycota</taxon>
        <taxon>Pezizomycotina</taxon>
        <taxon>Dothideomycetes</taxon>
        <taxon>Pleosporomycetidae</taxon>
        <taxon>Pleosporales</taxon>
        <taxon>Delitschiaceae</taxon>
        <taxon>Delitschia</taxon>
    </lineage>
</organism>
<keyword evidence="2" id="KW-0808">Transferase</keyword>
<dbReference type="Gene3D" id="3.40.50.150">
    <property type="entry name" value="Vaccinia Virus protein VP39"/>
    <property type="match status" value="1"/>
</dbReference>
<protein>
    <recommendedName>
        <fullName evidence="3">Methyltransferase domain-containing protein</fullName>
    </recommendedName>
</protein>
<dbReference type="Pfam" id="PF13649">
    <property type="entry name" value="Methyltransf_25"/>
    <property type="match status" value="1"/>
</dbReference>
<evidence type="ECO:0000313" key="4">
    <source>
        <dbReference type="EMBL" id="KAF2195972.1"/>
    </source>
</evidence>
<reference evidence="4" key="1">
    <citation type="journal article" date="2020" name="Stud. Mycol.">
        <title>101 Dothideomycetes genomes: a test case for predicting lifestyles and emergence of pathogens.</title>
        <authorList>
            <person name="Haridas S."/>
            <person name="Albert R."/>
            <person name="Binder M."/>
            <person name="Bloem J."/>
            <person name="Labutti K."/>
            <person name="Salamov A."/>
            <person name="Andreopoulos B."/>
            <person name="Baker S."/>
            <person name="Barry K."/>
            <person name="Bills G."/>
            <person name="Bluhm B."/>
            <person name="Cannon C."/>
            <person name="Castanera R."/>
            <person name="Culley D."/>
            <person name="Daum C."/>
            <person name="Ezra D."/>
            <person name="Gonzalez J."/>
            <person name="Henrissat B."/>
            <person name="Kuo A."/>
            <person name="Liang C."/>
            <person name="Lipzen A."/>
            <person name="Lutzoni F."/>
            <person name="Magnuson J."/>
            <person name="Mondo S."/>
            <person name="Nolan M."/>
            <person name="Ohm R."/>
            <person name="Pangilinan J."/>
            <person name="Park H.-J."/>
            <person name="Ramirez L."/>
            <person name="Alfaro M."/>
            <person name="Sun H."/>
            <person name="Tritt A."/>
            <person name="Yoshinaga Y."/>
            <person name="Zwiers L.-H."/>
            <person name="Turgeon B."/>
            <person name="Goodwin S."/>
            <person name="Spatafora J."/>
            <person name="Crous P."/>
            <person name="Grigoriev I."/>
        </authorList>
    </citation>
    <scope>NUCLEOTIDE SEQUENCE</scope>
    <source>
        <strain evidence="4">ATCC 74209</strain>
    </source>
</reference>
<dbReference type="SUPFAM" id="SSF53335">
    <property type="entry name" value="S-adenosyl-L-methionine-dependent methyltransferases"/>
    <property type="match status" value="1"/>
</dbReference>
<gene>
    <name evidence="4" type="ORF">GQ43DRAFT_289120</name>
</gene>
<keyword evidence="5" id="KW-1185">Reference proteome</keyword>
<dbReference type="InterPro" id="IPR041698">
    <property type="entry name" value="Methyltransf_25"/>
</dbReference>
<evidence type="ECO:0000259" key="3">
    <source>
        <dbReference type="Pfam" id="PF13649"/>
    </source>
</evidence>
<dbReference type="CDD" id="cd02440">
    <property type="entry name" value="AdoMet_MTases"/>
    <property type="match status" value="1"/>
</dbReference>
<dbReference type="Proteomes" id="UP000799536">
    <property type="component" value="Unassembled WGS sequence"/>
</dbReference>
<keyword evidence="1" id="KW-0489">Methyltransferase</keyword>
<dbReference type="GO" id="GO:0008168">
    <property type="term" value="F:methyltransferase activity"/>
    <property type="evidence" value="ECO:0007669"/>
    <property type="project" value="UniProtKB-KW"/>
</dbReference>
<comment type="caution">
    <text evidence="4">The sequence shown here is derived from an EMBL/GenBank/DDBJ whole genome shotgun (WGS) entry which is preliminary data.</text>
</comment>
<name>A0A9P4JFZ1_9PLEO</name>
<dbReference type="OrthoDB" id="3647at2759"/>
<proteinExistence type="predicted"/>
<sequence length="310" mass="34585">MATSTQNTQYDKLGTKYNSIHDLPVTKPEIPSVLAALGDIKGAKCLGTFLLLFLQVCIFVPSCPFTGILDLDHVVPDLRCLPSCYLACGTGRFAHLLHTLGASSVTGYDISHIMVDAARTAYPESTFPTLSFNISDCTKPLSPPPENAPFDLVFAGWFLNYAGTEEELIGMFKNIASNLNEKGRFVGITTNALEPQMSTPKMDFYGLDILVLDPAYRDPSTSTSTGGNDERDVLGIKARVRGHTKEKVEFDVFQFKSEVYERAARKVGLGLKWREWVLPEKRDDGSEWGEGYWERWLDRPNFVVVEGWRL</sequence>
<evidence type="ECO:0000256" key="2">
    <source>
        <dbReference type="ARBA" id="ARBA00022679"/>
    </source>
</evidence>
<feature type="domain" description="Methyltransferase" evidence="3">
    <location>
        <begin position="86"/>
        <end position="183"/>
    </location>
</feature>
<dbReference type="AlphaFoldDB" id="A0A9P4JFZ1"/>
<evidence type="ECO:0000313" key="5">
    <source>
        <dbReference type="Proteomes" id="UP000799536"/>
    </source>
</evidence>